<keyword evidence="2" id="KW-1185">Reference proteome</keyword>
<comment type="caution">
    <text evidence="1">The sequence shown here is derived from an EMBL/GenBank/DDBJ whole genome shotgun (WGS) entry which is preliminary data.</text>
</comment>
<proteinExistence type="predicted"/>
<evidence type="ECO:0000313" key="1">
    <source>
        <dbReference type="EMBL" id="RRJ66056.1"/>
    </source>
</evidence>
<reference evidence="1 2" key="1">
    <citation type="submission" date="2018-11" db="EMBL/GenBank/DDBJ databases">
        <title>Genome sequencing of Paenibacillus sp. KCOM 3021 (= ChDC PVNT-B20).</title>
        <authorList>
            <person name="Kook J.-K."/>
            <person name="Park S.-N."/>
            <person name="Lim Y.K."/>
        </authorList>
    </citation>
    <scope>NUCLEOTIDE SEQUENCE [LARGE SCALE GENOMIC DNA]</scope>
    <source>
        <strain evidence="1 2">KCOM 3021</strain>
    </source>
</reference>
<dbReference type="OrthoDB" id="2616381at2"/>
<dbReference type="AlphaFoldDB" id="A0A3P3U8N1"/>
<name>A0A3P3U8N1_9BACL</name>
<dbReference type="EMBL" id="RRCN01000001">
    <property type="protein sequence ID" value="RRJ66056.1"/>
    <property type="molecule type" value="Genomic_DNA"/>
</dbReference>
<protein>
    <submittedName>
        <fullName evidence="1">Uncharacterized protein</fullName>
    </submittedName>
</protein>
<dbReference type="Proteomes" id="UP000267017">
    <property type="component" value="Unassembled WGS sequence"/>
</dbReference>
<accession>A0A3P3U8N1</accession>
<dbReference type="RefSeq" id="WP_128633853.1">
    <property type="nucleotide sequence ID" value="NZ_RRCN01000001.1"/>
</dbReference>
<sequence length="271" mass="30300">MNRTNYVLSQDEWFYLCLLSGATTLFGLENVLDSLDLQEARQRWEMVSGRLKSKHILTEEDEDQLYIEHDYAAIAEILSFPDQVFACLVEKNGAVSMEFIHCRAGMFTRLTGEETCEVQLCTGREEAIAMLRKQFLLSDCEQEAFYPLPATEANYALALAGAGEQGAATVLWQKLGIDRQTSEDLAEAFGPQSDCRVIAGYHLAFGEEAEALFTCVRTEKGTWMLGMMPERSQALLFRRKPLSALEQLFAFPSMLGKGGERLGTEGRSGPH</sequence>
<evidence type="ECO:0000313" key="2">
    <source>
        <dbReference type="Proteomes" id="UP000267017"/>
    </source>
</evidence>
<organism evidence="1 2">
    <name type="scientific">Paenibacillus oralis</name>
    <dbReference type="NCBI Taxonomy" id="2490856"/>
    <lineage>
        <taxon>Bacteria</taxon>
        <taxon>Bacillati</taxon>
        <taxon>Bacillota</taxon>
        <taxon>Bacilli</taxon>
        <taxon>Bacillales</taxon>
        <taxon>Paenibacillaceae</taxon>
        <taxon>Paenibacillus</taxon>
    </lineage>
</organism>
<gene>
    <name evidence="1" type="ORF">EHV15_26420</name>
</gene>